<dbReference type="Pfam" id="PF17314">
    <property type="entry name" value="DUF5360"/>
    <property type="match status" value="1"/>
</dbReference>
<evidence type="ECO:0000256" key="1">
    <source>
        <dbReference type="SAM" id="Phobius"/>
    </source>
</evidence>
<dbReference type="EMBL" id="LR134521">
    <property type="protein sequence ID" value="VEJ30948.1"/>
    <property type="molecule type" value="Genomic_DNA"/>
</dbReference>
<protein>
    <recommendedName>
        <fullName evidence="4">YvaD family protein</fullName>
    </recommendedName>
</protein>
<dbReference type="RefSeq" id="WP_141121508.1">
    <property type="nucleotide sequence ID" value="NZ_LR134521.1"/>
</dbReference>
<dbReference type="Proteomes" id="UP000270988">
    <property type="component" value="Chromosome"/>
</dbReference>
<organism evidence="2 3">
    <name type="scientific">Rothia dentocariosa</name>
    <dbReference type="NCBI Taxonomy" id="2047"/>
    <lineage>
        <taxon>Bacteria</taxon>
        <taxon>Bacillati</taxon>
        <taxon>Actinomycetota</taxon>
        <taxon>Actinomycetes</taxon>
        <taxon>Micrococcales</taxon>
        <taxon>Micrococcaceae</taxon>
        <taxon>Rothia</taxon>
    </lineage>
</organism>
<feature type="transmembrane region" description="Helical" evidence="1">
    <location>
        <begin position="47"/>
        <end position="67"/>
    </location>
</feature>
<keyword evidence="1" id="KW-0472">Membrane</keyword>
<accession>A0A448UYB6</accession>
<keyword evidence="1" id="KW-1133">Transmembrane helix</keyword>
<evidence type="ECO:0008006" key="4">
    <source>
        <dbReference type="Google" id="ProtNLM"/>
    </source>
</evidence>
<feature type="transmembrane region" description="Helical" evidence="1">
    <location>
        <begin position="76"/>
        <end position="97"/>
    </location>
</feature>
<feature type="transmembrane region" description="Helical" evidence="1">
    <location>
        <begin position="7"/>
        <end position="27"/>
    </location>
</feature>
<feature type="transmembrane region" description="Helical" evidence="1">
    <location>
        <begin position="103"/>
        <end position="125"/>
    </location>
</feature>
<dbReference type="AlphaFoldDB" id="A0A448UYB6"/>
<dbReference type="InterPro" id="IPR020348">
    <property type="entry name" value="Uncharacterised_YvaD"/>
</dbReference>
<evidence type="ECO:0000313" key="2">
    <source>
        <dbReference type="EMBL" id="VEJ30948.1"/>
    </source>
</evidence>
<name>A0A448UYB6_9MICC</name>
<evidence type="ECO:0000313" key="3">
    <source>
        <dbReference type="Proteomes" id="UP000270988"/>
    </source>
</evidence>
<sequence>MKFSKLLLIIVDAGLLIYWSAVFLNLIPEEQRFRDYSNSIMQAWNWSFFPLDVFASVLGFLGVYLVGKNVSIGEPILIFGLTLTFCAGFMAISFWTYYGDFDISWWIPNIFLMLIPLILLFEIVLSKARLKDLKNEEL</sequence>
<keyword evidence="1" id="KW-0812">Transmembrane</keyword>
<proteinExistence type="predicted"/>
<reference evidence="2 3" key="1">
    <citation type="submission" date="2018-12" db="EMBL/GenBank/DDBJ databases">
        <authorList>
            <consortium name="Pathogen Informatics"/>
        </authorList>
    </citation>
    <scope>NUCLEOTIDE SEQUENCE [LARGE SCALE GENOMIC DNA]</scope>
    <source>
        <strain evidence="2 3">NCTC10918</strain>
    </source>
</reference>
<gene>
    <name evidence="2" type="ORF">NCTC10918_02240</name>
</gene>